<comment type="caution">
    <text evidence="3">The sequence shown here is derived from an EMBL/GenBank/DDBJ whole genome shotgun (WGS) entry which is preliminary data.</text>
</comment>
<name>A0A6L5R6B2_9MICO</name>
<feature type="transmembrane region" description="Helical" evidence="2">
    <location>
        <begin position="82"/>
        <end position="102"/>
    </location>
</feature>
<evidence type="ECO:0000313" key="4">
    <source>
        <dbReference type="Proteomes" id="UP000476511"/>
    </source>
</evidence>
<keyword evidence="2" id="KW-1133">Transmembrane helix</keyword>
<organism evidence="3 4">
    <name type="scientific">Agromyces kandeliae</name>
    <dbReference type="NCBI Taxonomy" id="2666141"/>
    <lineage>
        <taxon>Bacteria</taxon>
        <taxon>Bacillati</taxon>
        <taxon>Actinomycetota</taxon>
        <taxon>Actinomycetes</taxon>
        <taxon>Micrococcales</taxon>
        <taxon>Microbacteriaceae</taxon>
        <taxon>Agromyces</taxon>
    </lineage>
</organism>
<feature type="region of interest" description="Disordered" evidence="1">
    <location>
        <begin position="1"/>
        <end position="30"/>
    </location>
</feature>
<evidence type="ECO:0000256" key="2">
    <source>
        <dbReference type="SAM" id="Phobius"/>
    </source>
</evidence>
<proteinExistence type="predicted"/>
<keyword evidence="4" id="KW-1185">Reference proteome</keyword>
<evidence type="ECO:0000256" key="1">
    <source>
        <dbReference type="SAM" id="MobiDB-lite"/>
    </source>
</evidence>
<accession>A0A6L5R6B2</accession>
<evidence type="ECO:0000313" key="3">
    <source>
        <dbReference type="EMBL" id="MRX45455.1"/>
    </source>
</evidence>
<dbReference type="RefSeq" id="WP_154347972.1">
    <property type="nucleotide sequence ID" value="NZ_WKJD01000021.1"/>
</dbReference>
<keyword evidence="2" id="KW-0812">Transmembrane</keyword>
<dbReference type="AlphaFoldDB" id="A0A6L5R6B2"/>
<dbReference type="Proteomes" id="UP000476511">
    <property type="component" value="Unassembled WGS sequence"/>
</dbReference>
<dbReference type="EMBL" id="WKJD01000021">
    <property type="protein sequence ID" value="MRX45455.1"/>
    <property type="molecule type" value="Genomic_DNA"/>
</dbReference>
<feature type="compositionally biased region" description="Basic and acidic residues" evidence="1">
    <location>
        <begin position="7"/>
        <end position="30"/>
    </location>
</feature>
<protein>
    <submittedName>
        <fullName evidence="3">Uncharacterized protein</fullName>
    </submittedName>
</protein>
<feature type="region of interest" description="Disordered" evidence="1">
    <location>
        <begin position="44"/>
        <end position="66"/>
    </location>
</feature>
<keyword evidence="2" id="KW-0472">Membrane</keyword>
<gene>
    <name evidence="3" type="ORF">GJR97_17230</name>
</gene>
<sequence>MSDMRDDEDRRDPMEELRAADPAARVEPREGFADEVVARVAAEAAGTVPHEARAETKTTDAAASAAPVADLASERARRRPRWIPVAAVAASLAVVGAVGYGVGATAGPTTNLADAAAPPISLQGVAGSGATEGSLVEPGVVDQRMAGPGAADLSYPYGFGRNAFHANGLSTTGGTAAAYAFDAPAASDPDTIAALAAALGVAGEPVLADGAWTVGPQDGSAPTLWVSLDGTMSFSYSDPGTDPWACEEGTGVCEPTGDLPSEDAAIAALRDLLASAGRDPGSYEFSSETWEGAVTRTASAWPVVDGQRVDTGWSVEVTQDGLYSAYGALAELVPLGDYPVVSEQEAFERLSDPRFGAQMTIMPFAVREQASDEIAEWVPPTEPPAVPAAGTALSWPVNDVDIVEARLGLASQWQSDGSVLVVPAYEFTDAEGGAWSVVAVADERLDFSME</sequence>
<reference evidence="3 4" key="1">
    <citation type="submission" date="2019-11" db="EMBL/GenBank/DDBJ databases">
        <title>Agromyces kandeliae sp. nov., isolated from mangrove soil.</title>
        <authorList>
            <person name="Wang R."/>
        </authorList>
    </citation>
    <scope>NUCLEOTIDE SEQUENCE [LARGE SCALE GENOMIC DNA]</scope>
    <source>
        <strain evidence="3 4">Q22</strain>
    </source>
</reference>